<dbReference type="Proteomes" id="UP000266861">
    <property type="component" value="Unassembled WGS sequence"/>
</dbReference>
<comment type="caution">
    <text evidence="1">The sequence shown here is derived from an EMBL/GenBank/DDBJ whole genome shotgun (WGS) entry which is preliminary data.</text>
</comment>
<evidence type="ECO:0000313" key="2">
    <source>
        <dbReference type="Proteomes" id="UP000266861"/>
    </source>
</evidence>
<dbReference type="STRING" id="1348612.A0A397J2S0"/>
<reference evidence="1 2" key="1">
    <citation type="submission" date="2018-08" db="EMBL/GenBank/DDBJ databases">
        <title>Genome and evolution of the arbuscular mycorrhizal fungus Diversispora epigaea (formerly Glomus versiforme) and its bacterial endosymbionts.</title>
        <authorList>
            <person name="Sun X."/>
            <person name="Fei Z."/>
            <person name="Harrison M."/>
        </authorList>
    </citation>
    <scope>NUCLEOTIDE SEQUENCE [LARGE SCALE GENOMIC DNA]</scope>
    <source>
        <strain evidence="1 2">IT104</strain>
    </source>
</reference>
<proteinExistence type="predicted"/>
<protein>
    <submittedName>
        <fullName evidence="1">Uncharacterized protein</fullName>
    </submittedName>
</protein>
<sequence length="446" mass="52055">MPFANIRISKGLKVLHGWYIHPIPFEITIADFFIKLINNELSFESNISVSSSEIIERVEISEIPVAATTQVNPICNILELTTNIGRYIHYRLKINDIIFNPTSQQNSLLILMQNACRTKLYLPIFSQSGWSSQSYANTQGKEFINNLTETIWYIDMRDHQKLENCNYHIPKLFLEFFDRADPESYKESRKSFDANELNLHCQILAPYSTSSWMLSTNFNWLRNAFDSFIITISDYIRFLHQQHNITAANHTSKTPVRSINQATTIKVHNRNIWITPVNKTKYFHLEQLLINLSIIRIRYIQDLSHAFFFKIGEYRFNSGNNAYNAILLWKVDEQADKTIILQENKRIVSELQANVPHYHTRTIRINYLRTCDLLLPKAKPSSLRTIYQMLTGDTSAAETVNEAKIDERVRIALDLGDPEITIDLREHNNERSSKYNTFLKEKQQIL</sequence>
<organism evidence="1 2">
    <name type="scientific">Diversispora epigaea</name>
    <dbReference type="NCBI Taxonomy" id="1348612"/>
    <lineage>
        <taxon>Eukaryota</taxon>
        <taxon>Fungi</taxon>
        <taxon>Fungi incertae sedis</taxon>
        <taxon>Mucoromycota</taxon>
        <taxon>Glomeromycotina</taxon>
        <taxon>Glomeromycetes</taxon>
        <taxon>Diversisporales</taxon>
        <taxon>Diversisporaceae</taxon>
        <taxon>Diversispora</taxon>
    </lineage>
</organism>
<dbReference type="AlphaFoldDB" id="A0A397J2S0"/>
<gene>
    <name evidence="1" type="ORF">Glove_147g43</name>
</gene>
<name>A0A397J2S0_9GLOM</name>
<dbReference type="OrthoDB" id="2418261at2759"/>
<dbReference type="EMBL" id="PQFF01000138">
    <property type="protein sequence ID" value="RHZ79393.1"/>
    <property type="molecule type" value="Genomic_DNA"/>
</dbReference>
<evidence type="ECO:0000313" key="1">
    <source>
        <dbReference type="EMBL" id="RHZ79393.1"/>
    </source>
</evidence>
<keyword evidence="2" id="KW-1185">Reference proteome</keyword>
<accession>A0A397J2S0</accession>